<dbReference type="GO" id="GO:0044272">
    <property type="term" value="P:sulfur compound biosynthetic process"/>
    <property type="evidence" value="ECO:0007669"/>
    <property type="project" value="UniProtKB-ARBA"/>
</dbReference>
<comment type="cofactor">
    <cofactor evidence="1">
        <name>pyridoxal 5'-phosphate</name>
        <dbReference type="ChEBI" id="CHEBI:597326"/>
    </cofactor>
</comment>
<name>A0A0C3BLE4_SERVB</name>
<dbReference type="InterPro" id="IPR050214">
    <property type="entry name" value="Cys_Synth/Cystath_Beta-Synth"/>
</dbReference>
<protein>
    <recommendedName>
        <fullName evidence="4">cystathionine beta-synthase</fullName>
        <ecNumber evidence="4">4.2.1.22</ecNumber>
    </recommendedName>
</protein>
<dbReference type="CDD" id="cd01561">
    <property type="entry name" value="CBS_like"/>
    <property type="match status" value="1"/>
</dbReference>
<dbReference type="InterPro" id="IPR001926">
    <property type="entry name" value="TrpB-like_PALP"/>
</dbReference>
<dbReference type="PANTHER" id="PTHR10314">
    <property type="entry name" value="CYSTATHIONINE BETA-SYNTHASE"/>
    <property type="match status" value="1"/>
</dbReference>
<dbReference type="HOGENOM" id="CLU_021018_1_0_1"/>
<evidence type="ECO:0000256" key="5">
    <source>
        <dbReference type="ARBA" id="ARBA00022898"/>
    </source>
</evidence>
<evidence type="ECO:0000313" key="9">
    <source>
        <dbReference type="Proteomes" id="UP000054097"/>
    </source>
</evidence>
<comment type="similarity">
    <text evidence="3">Belongs to the cysteine synthase/cystathionine beta-synthase family.</text>
</comment>
<dbReference type="GO" id="GO:0006534">
    <property type="term" value="P:cysteine metabolic process"/>
    <property type="evidence" value="ECO:0007669"/>
    <property type="project" value="UniProtKB-ARBA"/>
</dbReference>
<evidence type="ECO:0000256" key="6">
    <source>
        <dbReference type="ARBA" id="ARBA00047490"/>
    </source>
</evidence>
<dbReference type="STRING" id="933852.A0A0C3BLE4"/>
<keyword evidence="9" id="KW-1185">Reference proteome</keyword>
<dbReference type="Proteomes" id="UP000054097">
    <property type="component" value="Unassembled WGS sequence"/>
</dbReference>
<dbReference type="Pfam" id="PF00291">
    <property type="entry name" value="PALP"/>
    <property type="match status" value="1"/>
</dbReference>
<evidence type="ECO:0000256" key="4">
    <source>
        <dbReference type="ARBA" id="ARBA00012041"/>
    </source>
</evidence>
<dbReference type="Gene3D" id="3.40.50.1100">
    <property type="match status" value="2"/>
</dbReference>
<proteinExistence type="inferred from homology"/>
<dbReference type="InterPro" id="IPR036052">
    <property type="entry name" value="TrpB-like_PALP_sf"/>
</dbReference>
<sequence>MPLPQGILNSALDAIGQTPLIRLDRIARAEGLKCNLLAKTEFLSVGGSVKDRIAKRMVEEAERTGRLVPGQTTVIEATSGNTGIGLGLACALKGYPLIITLPEKMSLEKEATLRALGAEIVRTPTTAAFDSPESHIGVAKRLQQKIPNSVILNQYTNADNPLAHELTTGPEIIDAIVADAHSFNTKKSSGKVDAIIMGAGTGGTITGVSRAIKKAHNPECVVVGIDPKGSILAFPDSLNDSADDATYQVEGIGYDFVPEVLDRMAPTVDVWFKIGDDEALPAAMRLIKEEALLVGGSSGTALAGALKWLKTEKGKAFADVEGSNVVVLLPDGIRNYMSKPWFIGAATQQKETPLAATIKRALAGDS</sequence>
<gene>
    <name evidence="8" type="ORF">M408DRAFT_14490</name>
</gene>
<evidence type="ECO:0000259" key="7">
    <source>
        <dbReference type="Pfam" id="PF00291"/>
    </source>
</evidence>
<feature type="domain" description="Tryptophan synthase beta chain-like PALP" evidence="7">
    <location>
        <begin position="13"/>
        <end position="331"/>
    </location>
</feature>
<comment type="catalytic activity">
    <reaction evidence="6">
        <text>L-homocysteine + L-serine = L,L-cystathionine + H2O</text>
        <dbReference type="Rhea" id="RHEA:10112"/>
        <dbReference type="ChEBI" id="CHEBI:15377"/>
        <dbReference type="ChEBI" id="CHEBI:33384"/>
        <dbReference type="ChEBI" id="CHEBI:58161"/>
        <dbReference type="ChEBI" id="CHEBI:58199"/>
        <dbReference type="EC" id="4.2.1.22"/>
    </reaction>
</comment>
<accession>A0A0C3BLE4</accession>
<keyword evidence="5" id="KW-0663">Pyridoxal phosphate</keyword>
<evidence type="ECO:0000256" key="3">
    <source>
        <dbReference type="ARBA" id="ARBA00007103"/>
    </source>
</evidence>
<dbReference type="AlphaFoldDB" id="A0A0C3BLE4"/>
<dbReference type="EC" id="4.2.1.22" evidence="4"/>
<comment type="pathway">
    <text evidence="2">Amino-acid biosynthesis; L-cysteine biosynthesis; L-cysteine from L-homocysteine and L-serine: step 1/2.</text>
</comment>
<dbReference type="OrthoDB" id="10259545at2759"/>
<organism evidence="8 9">
    <name type="scientific">Serendipita vermifera MAFF 305830</name>
    <dbReference type="NCBI Taxonomy" id="933852"/>
    <lineage>
        <taxon>Eukaryota</taxon>
        <taxon>Fungi</taxon>
        <taxon>Dikarya</taxon>
        <taxon>Basidiomycota</taxon>
        <taxon>Agaricomycotina</taxon>
        <taxon>Agaricomycetes</taxon>
        <taxon>Sebacinales</taxon>
        <taxon>Serendipitaceae</taxon>
        <taxon>Serendipita</taxon>
    </lineage>
</organism>
<dbReference type="SUPFAM" id="SSF53686">
    <property type="entry name" value="Tryptophan synthase beta subunit-like PLP-dependent enzymes"/>
    <property type="match status" value="1"/>
</dbReference>
<dbReference type="FunFam" id="3.40.50.1100:FF:000118">
    <property type="entry name" value="Related to CYS4-cystathionine beta-synthase"/>
    <property type="match status" value="1"/>
</dbReference>
<reference evidence="8 9" key="1">
    <citation type="submission" date="2014-04" db="EMBL/GenBank/DDBJ databases">
        <authorList>
            <consortium name="DOE Joint Genome Institute"/>
            <person name="Kuo A."/>
            <person name="Zuccaro A."/>
            <person name="Kohler A."/>
            <person name="Nagy L.G."/>
            <person name="Floudas D."/>
            <person name="Copeland A."/>
            <person name="Barry K.W."/>
            <person name="Cichocki N."/>
            <person name="Veneault-Fourrey C."/>
            <person name="LaButti K."/>
            <person name="Lindquist E.A."/>
            <person name="Lipzen A."/>
            <person name="Lundell T."/>
            <person name="Morin E."/>
            <person name="Murat C."/>
            <person name="Sun H."/>
            <person name="Tunlid A."/>
            <person name="Henrissat B."/>
            <person name="Grigoriev I.V."/>
            <person name="Hibbett D.S."/>
            <person name="Martin F."/>
            <person name="Nordberg H.P."/>
            <person name="Cantor M.N."/>
            <person name="Hua S.X."/>
        </authorList>
    </citation>
    <scope>NUCLEOTIDE SEQUENCE [LARGE SCALE GENOMIC DNA]</scope>
    <source>
        <strain evidence="8 9">MAFF 305830</strain>
    </source>
</reference>
<reference evidence="9" key="2">
    <citation type="submission" date="2015-01" db="EMBL/GenBank/DDBJ databases">
        <title>Evolutionary Origins and Diversification of the Mycorrhizal Mutualists.</title>
        <authorList>
            <consortium name="DOE Joint Genome Institute"/>
            <consortium name="Mycorrhizal Genomics Consortium"/>
            <person name="Kohler A."/>
            <person name="Kuo A."/>
            <person name="Nagy L.G."/>
            <person name="Floudas D."/>
            <person name="Copeland A."/>
            <person name="Barry K.W."/>
            <person name="Cichocki N."/>
            <person name="Veneault-Fourrey C."/>
            <person name="LaButti K."/>
            <person name="Lindquist E.A."/>
            <person name="Lipzen A."/>
            <person name="Lundell T."/>
            <person name="Morin E."/>
            <person name="Murat C."/>
            <person name="Riley R."/>
            <person name="Ohm R."/>
            <person name="Sun H."/>
            <person name="Tunlid A."/>
            <person name="Henrissat B."/>
            <person name="Grigoriev I.V."/>
            <person name="Hibbett D.S."/>
            <person name="Martin F."/>
        </authorList>
    </citation>
    <scope>NUCLEOTIDE SEQUENCE [LARGE SCALE GENOMIC DNA]</scope>
    <source>
        <strain evidence="9">MAFF 305830</strain>
    </source>
</reference>
<dbReference type="GO" id="GO:0004122">
    <property type="term" value="F:cystathionine beta-synthase activity"/>
    <property type="evidence" value="ECO:0007669"/>
    <property type="project" value="UniProtKB-EC"/>
</dbReference>
<dbReference type="GO" id="GO:0009069">
    <property type="term" value="P:serine family amino acid metabolic process"/>
    <property type="evidence" value="ECO:0007669"/>
    <property type="project" value="UniProtKB-ARBA"/>
</dbReference>
<evidence type="ECO:0000256" key="2">
    <source>
        <dbReference type="ARBA" id="ARBA00005003"/>
    </source>
</evidence>
<dbReference type="FunFam" id="3.40.50.1100:FF:000003">
    <property type="entry name" value="Cystathionine beta-synthase"/>
    <property type="match status" value="1"/>
</dbReference>
<evidence type="ECO:0000256" key="1">
    <source>
        <dbReference type="ARBA" id="ARBA00001933"/>
    </source>
</evidence>
<dbReference type="EMBL" id="KN824279">
    <property type="protein sequence ID" value="KIM32889.1"/>
    <property type="molecule type" value="Genomic_DNA"/>
</dbReference>
<evidence type="ECO:0000313" key="8">
    <source>
        <dbReference type="EMBL" id="KIM32889.1"/>
    </source>
</evidence>